<protein>
    <recommendedName>
        <fullName evidence="1">Cyclophilin-like domain-containing protein</fullName>
    </recommendedName>
</protein>
<dbReference type="SUPFAM" id="SSF50891">
    <property type="entry name" value="Cyclophilin-like"/>
    <property type="match status" value="1"/>
</dbReference>
<dbReference type="EMBL" id="DVOF01000087">
    <property type="protein sequence ID" value="HIV02531.1"/>
    <property type="molecule type" value="Genomic_DNA"/>
</dbReference>
<name>A0A9D1T0B2_9FIRM</name>
<evidence type="ECO:0000313" key="3">
    <source>
        <dbReference type="Proteomes" id="UP000886743"/>
    </source>
</evidence>
<reference evidence="2" key="1">
    <citation type="submission" date="2020-10" db="EMBL/GenBank/DDBJ databases">
        <authorList>
            <person name="Gilroy R."/>
        </authorList>
    </citation>
    <scope>NUCLEOTIDE SEQUENCE</scope>
    <source>
        <strain evidence="2">4920</strain>
    </source>
</reference>
<evidence type="ECO:0000313" key="2">
    <source>
        <dbReference type="EMBL" id="HIV02531.1"/>
    </source>
</evidence>
<dbReference type="InterPro" id="IPR041183">
    <property type="entry name" value="Cyclophilin-like"/>
</dbReference>
<accession>A0A9D1T0B2</accession>
<dbReference type="Pfam" id="PF18050">
    <property type="entry name" value="Cyclophil_like2"/>
    <property type="match status" value="1"/>
</dbReference>
<organism evidence="2 3">
    <name type="scientific">Candidatus Aphodoplasma excrementigallinarum</name>
    <dbReference type="NCBI Taxonomy" id="2840673"/>
    <lineage>
        <taxon>Bacteria</taxon>
        <taxon>Bacillati</taxon>
        <taxon>Bacillota</taxon>
        <taxon>Clostridia</taxon>
        <taxon>Eubacteriales</taxon>
        <taxon>Candidatus Aphodoplasma</taxon>
    </lineage>
</organism>
<comment type="caution">
    <text evidence="2">The sequence shown here is derived from an EMBL/GenBank/DDBJ whole genome shotgun (WGS) entry which is preliminary data.</text>
</comment>
<dbReference type="AlphaFoldDB" id="A0A9D1T0B2"/>
<feature type="domain" description="Cyclophilin-like" evidence="1">
    <location>
        <begin position="5"/>
        <end position="111"/>
    </location>
</feature>
<sequence length="112" mass="12244">MRLITGRGDIVIRLRDNDAAQRLADMLPLELEFSDFNNTEKIAYPPEEIDVSNTEAGTAPKAGDLTIYAPWGNLALFYQDGSYSSSLVPLGSVEEGAEYMTDLGGTIRAELE</sequence>
<dbReference type="Gene3D" id="2.40.100.20">
    <property type="match status" value="1"/>
</dbReference>
<reference evidence="2" key="2">
    <citation type="journal article" date="2021" name="PeerJ">
        <title>Extensive microbial diversity within the chicken gut microbiome revealed by metagenomics and culture.</title>
        <authorList>
            <person name="Gilroy R."/>
            <person name="Ravi A."/>
            <person name="Getino M."/>
            <person name="Pursley I."/>
            <person name="Horton D.L."/>
            <person name="Alikhan N.F."/>
            <person name="Baker D."/>
            <person name="Gharbi K."/>
            <person name="Hall N."/>
            <person name="Watson M."/>
            <person name="Adriaenssens E.M."/>
            <person name="Foster-Nyarko E."/>
            <person name="Jarju S."/>
            <person name="Secka A."/>
            <person name="Antonio M."/>
            <person name="Oren A."/>
            <person name="Chaudhuri R.R."/>
            <person name="La Ragione R."/>
            <person name="Hildebrand F."/>
            <person name="Pallen M.J."/>
        </authorList>
    </citation>
    <scope>NUCLEOTIDE SEQUENCE</scope>
    <source>
        <strain evidence="2">4920</strain>
    </source>
</reference>
<dbReference type="Proteomes" id="UP000886743">
    <property type="component" value="Unassembled WGS sequence"/>
</dbReference>
<proteinExistence type="predicted"/>
<evidence type="ECO:0000259" key="1">
    <source>
        <dbReference type="Pfam" id="PF18050"/>
    </source>
</evidence>
<gene>
    <name evidence="2" type="ORF">IAC74_03070</name>
</gene>
<dbReference type="InterPro" id="IPR029000">
    <property type="entry name" value="Cyclophilin-like_dom_sf"/>
</dbReference>